<proteinExistence type="predicted"/>
<evidence type="ECO:0000313" key="3">
    <source>
        <dbReference type="Proteomes" id="UP000070188"/>
    </source>
</evidence>
<dbReference type="OrthoDB" id="5178799at2"/>
<evidence type="ECO:0000313" key="2">
    <source>
        <dbReference type="EMBL" id="KWW97387.1"/>
    </source>
</evidence>
<geneLocation type="plasmid" evidence="2">
    <name>unnamed</name>
</geneLocation>
<dbReference type="InterPro" id="IPR002502">
    <property type="entry name" value="Amidase_domain"/>
</dbReference>
<dbReference type="GO" id="GO:0008745">
    <property type="term" value="F:N-acetylmuramoyl-L-alanine amidase activity"/>
    <property type="evidence" value="ECO:0007669"/>
    <property type="project" value="InterPro"/>
</dbReference>
<dbReference type="SUPFAM" id="SSF55846">
    <property type="entry name" value="N-acetylmuramoyl-L-alanine amidase-like"/>
    <property type="match status" value="1"/>
</dbReference>
<name>A0A132MHT0_9ACTN</name>
<dbReference type="InterPro" id="IPR036505">
    <property type="entry name" value="Amidase/PGRP_sf"/>
</dbReference>
<gene>
    <name evidence="2" type="ORF">LI90_4359</name>
</gene>
<dbReference type="EMBL" id="LAXD01000002">
    <property type="protein sequence ID" value="KWW97387.1"/>
    <property type="molecule type" value="Genomic_DNA"/>
</dbReference>
<protein>
    <recommendedName>
        <fullName evidence="1">N-acetylmuramoyl-L-alanine amidase domain-containing protein</fullName>
    </recommendedName>
</protein>
<dbReference type="Proteomes" id="UP000070188">
    <property type="component" value="Unassembled WGS sequence"/>
</dbReference>
<keyword evidence="2" id="KW-0614">Plasmid</keyword>
<dbReference type="CDD" id="cd06583">
    <property type="entry name" value="PGRP"/>
    <property type="match status" value="1"/>
</dbReference>
<dbReference type="PATRIC" id="fig|1469144.10.peg.35"/>
<dbReference type="Pfam" id="PF01510">
    <property type="entry name" value="Amidase_2"/>
    <property type="match status" value="1"/>
</dbReference>
<dbReference type="Gene3D" id="3.40.80.10">
    <property type="entry name" value="Peptidoglycan recognition protein-like"/>
    <property type="match status" value="1"/>
</dbReference>
<accession>A0A132MHT0</accession>
<organism evidence="2 3">
    <name type="scientific">Carbonactinospora thermoautotrophica</name>
    <dbReference type="NCBI Taxonomy" id="1469144"/>
    <lineage>
        <taxon>Bacteria</taxon>
        <taxon>Bacillati</taxon>
        <taxon>Actinomycetota</taxon>
        <taxon>Actinomycetes</taxon>
        <taxon>Kitasatosporales</taxon>
        <taxon>Carbonactinosporaceae</taxon>
        <taxon>Carbonactinospora</taxon>
    </lineage>
</organism>
<feature type="domain" description="N-acetylmuramoyl-L-alanine amidase" evidence="1">
    <location>
        <begin position="25"/>
        <end position="167"/>
    </location>
</feature>
<dbReference type="SMART" id="SM00644">
    <property type="entry name" value="Ami_2"/>
    <property type="match status" value="1"/>
</dbReference>
<comment type="caution">
    <text evidence="2">The sequence shown here is derived from an EMBL/GenBank/DDBJ whole genome shotgun (WGS) entry which is preliminary data.</text>
</comment>
<sequence length="309" mass="32964">MASLTGLETTLRRWGLRVEVLNGGRGYPGRPGRFDPRGVIWHHTAGSLAGGPTASLQTCIRGRSDVPGPLCQVYVGRDLAVRVVTYGRANHAGAGGPWRDVPRDSGNAYFVGVEVESTGNPATEPWTPQMLDVCRRVMAGILDHIGQPADRLIGHKEWAPGRKPDPHSLDMGRERALVAELLRHGPAAYSTTPTTSTEEDEMPSVKEIWTSAESVQSAGSRDGRLAAGPIIGRTLEAVRDLQAKFAALNASVAEIGRAVAALSQGEKITPDELAARMEAAAEKGARDALSNSVVKVRVEVEDAKEAQQS</sequence>
<dbReference type="GO" id="GO:0009253">
    <property type="term" value="P:peptidoglycan catabolic process"/>
    <property type="evidence" value="ECO:0007669"/>
    <property type="project" value="InterPro"/>
</dbReference>
<dbReference type="RefSeq" id="WP_066892420.1">
    <property type="nucleotide sequence ID" value="NZ_LAXD01000002.1"/>
</dbReference>
<keyword evidence="3" id="KW-1185">Reference proteome</keyword>
<evidence type="ECO:0000259" key="1">
    <source>
        <dbReference type="SMART" id="SM00644"/>
    </source>
</evidence>
<reference evidence="3" key="1">
    <citation type="submission" date="2015-04" db="EMBL/GenBank/DDBJ databases">
        <title>Physiological reanalysis, assessment of diazotrophy, and genome sequences of multiple isolates of Streptomyces thermoautotrophicus.</title>
        <authorList>
            <person name="MacKellar D.C."/>
            <person name="Lieber L."/>
            <person name="Norman J."/>
            <person name="Bolger A."/>
            <person name="Tobin C."/>
            <person name="Murray J.W."/>
            <person name="Chang R."/>
            <person name="Ford T."/>
            <person name="Nguyen P.Q."/>
            <person name="Woodward J."/>
            <person name="Permingeat H."/>
            <person name="Joshi N.S."/>
            <person name="Silver P.A."/>
            <person name="Usadel B."/>
            <person name="Rutherford A.W."/>
            <person name="Friesen M."/>
            <person name="Prell J."/>
        </authorList>
    </citation>
    <scope>NUCLEOTIDE SEQUENCE [LARGE SCALE GENOMIC DNA]</scope>
    <source>
        <strain evidence="3">H1</strain>
    </source>
</reference>
<dbReference type="AlphaFoldDB" id="A0A132MHT0"/>